<protein>
    <submittedName>
        <fullName evidence="4">Uncharacterized protein</fullName>
    </submittedName>
</protein>
<keyword evidence="5" id="KW-1185">Reference proteome</keyword>
<dbReference type="EMBL" id="PQIB02000007">
    <property type="protein sequence ID" value="RLN07214.1"/>
    <property type="molecule type" value="Genomic_DNA"/>
</dbReference>
<sequence length="163" mass="17687">MEGAVDVPGLPPVPPSSFPQPVMDRKNPHYTRFVYHDKRFAVADGVIVNTAAELERSALAAITDGRCTPGIRPPTVYPIGPVIHSSRPLSSRTTPGLERKGHRFLWVKELTGGGEEGRKVREKAMEMKAACRNAVEEGGSSDAALHRLAEQLYKSAVVGGHHE</sequence>
<accession>A0A3L6RPE5</accession>
<dbReference type="PANTHER" id="PTHR48048">
    <property type="entry name" value="GLYCOSYLTRANSFERASE"/>
    <property type="match status" value="1"/>
</dbReference>
<dbReference type="Gene3D" id="3.40.50.2000">
    <property type="entry name" value="Glycogen Phosphorylase B"/>
    <property type="match status" value="3"/>
</dbReference>
<dbReference type="AlphaFoldDB" id="A0A3L6RPE5"/>
<name>A0A3L6RPE5_PANMI</name>
<dbReference type="STRING" id="4540.A0A3L6RPE5"/>
<evidence type="ECO:0000256" key="1">
    <source>
        <dbReference type="ARBA" id="ARBA00009995"/>
    </source>
</evidence>
<evidence type="ECO:0000256" key="2">
    <source>
        <dbReference type="ARBA" id="ARBA00022676"/>
    </source>
</evidence>
<evidence type="ECO:0000313" key="4">
    <source>
        <dbReference type="EMBL" id="RLN07214.1"/>
    </source>
</evidence>
<feature type="region of interest" description="Disordered" evidence="3">
    <location>
        <begin position="1"/>
        <end position="23"/>
    </location>
</feature>
<reference evidence="5" key="1">
    <citation type="journal article" date="2019" name="Nat. Commun.">
        <title>The genome of broomcorn millet.</title>
        <authorList>
            <person name="Zou C."/>
            <person name="Miki D."/>
            <person name="Li D."/>
            <person name="Tang Q."/>
            <person name="Xiao L."/>
            <person name="Rajput S."/>
            <person name="Deng P."/>
            <person name="Jia W."/>
            <person name="Huang R."/>
            <person name="Zhang M."/>
            <person name="Sun Y."/>
            <person name="Hu J."/>
            <person name="Fu X."/>
            <person name="Schnable P.S."/>
            <person name="Li F."/>
            <person name="Zhang H."/>
            <person name="Feng B."/>
            <person name="Zhu X."/>
            <person name="Liu R."/>
            <person name="Schnable J.C."/>
            <person name="Zhu J.-K."/>
            <person name="Zhang H."/>
        </authorList>
    </citation>
    <scope>NUCLEOTIDE SEQUENCE [LARGE SCALE GENOMIC DNA]</scope>
</reference>
<evidence type="ECO:0000313" key="5">
    <source>
        <dbReference type="Proteomes" id="UP000275267"/>
    </source>
</evidence>
<dbReference type="InterPro" id="IPR050481">
    <property type="entry name" value="UDP-glycosyltransf_plant"/>
</dbReference>
<dbReference type="Proteomes" id="UP000275267">
    <property type="component" value="Unassembled WGS sequence"/>
</dbReference>
<evidence type="ECO:0000256" key="3">
    <source>
        <dbReference type="SAM" id="MobiDB-lite"/>
    </source>
</evidence>
<dbReference type="GO" id="GO:0035251">
    <property type="term" value="F:UDP-glucosyltransferase activity"/>
    <property type="evidence" value="ECO:0007669"/>
    <property type="project" value="InterPro"/>
</dbReference>
<keyword evidence="2" id="KW-0328">Glycosyltransferase</keyword>
<proteinExistence type="inferred from homology"/>
<dbReference type="PANTHER" id="PTHR48048:SF30">
    <property type="entry name" value="GLYCOSYLTRANSFERASE"/>
    <property type="match status" value="1"/>
</dbReference>
<gene>
    <name evidence="4" type="ORF">C2845_PM11G17510</name>
</gene>
<keyword evidence="2" id="KW-0808">Transferase</keyword>
<dbReference type="OrthoDB" id="691217at2759"/>
<comment type="caution">
    <text evidence="4">The sequence shown here is derived from an EMBL/GenBank/DDBJ whole genome shotgun (WGS) entry which is preliminary data.</text>
</comment>
<dbReference type="SUPFAM" id="SSF53756">
    <property type="entry name" value="UDP-Glycosyltransferase/glycogen phosphorylase"/>
    <property type="match status" value="1"/>
</dbReference>
<organism evidence="4 5">
    <name type="scientific">Panicum miliaceum</name>
    <name type="common">Proso millet</name>
    <name type="synonym">Broomcorn millet</name>
    <dbReference type="NCBI Taxonomy" id="4540"/>
    <lineage>
        <taxon>Eukaryota</taxon>
        <taxon>Viridiplantae</taxon>
        <taxon>Streptophyta</taxon>
        <taxon>Embryophyta</taxon>
        <taxon>Tracheophyta</taxon>
        <taxon>Spermatophyta</taxon>
        <taxon>Magnoliopsida</taxon>
        <taxon>Liliopsida</taxon>
        <taxon>Poales</taxon>
        <taxon>Poaceae</taxon>
        <taxon>PACMAD clade</taxon>
        <taxon>Panicoideae</taxon>
        <taxon>Panicodae</taxon>
        <taxon>Paniceae</taxon>
        <taxon>Panicinae</taxon>
        <taxon>Panicum</taxon>
        <taxon>Panicum sect. Panicum</taxon>
    </lineage>
</organism>
<feature type="compositionally biased region" description="Pro residues" evidence="3">
    <location>
        <begin position="9"/>
        <end position="18"/>
    </location>
</feature>
<comment type="similarity">
    <text evidence="1">Belongs to the UDP-glycosyltransferase family.</text>
</comment>